<keyword evidence="1" id="KW-0732">Signal</keyword>
<evidence type="ECO:0000256" key="1">
    <source>
        <dbReference type="SAM" id="SignalP"/>
    </source>
</evidence>
<sequence>MLGSKTFSLALGVVSLFLTAASACLYGPDQCIAGHGWVWRDAFVGDHVCVPVAIRTEAARDNSLAASRRQPGGGAYGPDTCKQGFVWREARPSDHVCVPVATRTRTRAENAEAPYRIICSCSLPFYKYEQKWFGTAPFCRGSCPSEWHQIRRASSGGQCDRSKKGVCISCSGFGSSCWTGSKVLCESDVAAIVQS</sequence>
<dbReference type="AlphaFoldDB" id="A0AAE0NU44"/>
<dbReference type="Proteomes" id="UP001285441">
    <property type="component" value="Unassembled WGS sequence"/>
</dbReference>
<accession>A0AAE0NU44</accession>
<feature type="chain" id="PRO_5042269570" evidence="1">
    <location>
        <begin position="24"/>
        <end position="195"/>
    </location>
</feature>
<reference evidence="2" key="2">
    <citation type="submission" date="2023-06" db="EMBL/GenBank/DDBJ databases">
        <authorList>
            <consortium name="Lawrence Berkeley National Laboratory"/>
            <person name="Haridas S."/>
            <person name="Hensen N."/>
            <person name="Bonometti L."/>
            <person name="Westerberg I."/>
            <person name="Brannstrom I.O."/>
            <person name="Guillou S."/>
            <person name="Cros-Aarteil S."/>
            <person name="Calhoun S."/>
            <person name="Kuo A."/>
            <person name="Mondo S."/>
            <person name="Pangilinan J."/>
            <person name="Riley R."/>
            <person name="LaButti K."/>
            <person name="Andreopoulos B."/>
            <person name="Lipzen A."/>
            <person name="Chen C."/>
            <person name="Yanf M."/>
            <person name="Daum C."/>
            <person name="Ng V."/>
            <person name="Clum A."/>
            <person name="Steindorff A."/>
            <person name="Ohm R."/>
            <person name="Martin F."/>
            <person name="Silar P."/>
            <person name="Natvig D."/>
            <person name="Lalanne C."/>
            <person name="Gautier V."/>
            <person name="Ament-velasquez S.L."/>
            <person name="Kruys A."/>
            <person name="Hutchinson M.I."/>
            <person name="Powell A.J."/>
            <person name="Barry K."/>
            <person name="Miller A.N."/>
            <person name="Grigoriev I.V."/>
            <person name="Debuchy R."/>
            <person name="Gladieux P."/>
            <person name="Thoren M.H."/>
            <person name="Johannesson H."/>
        </authorList>
    </citation>
    <scope>NUCLEOTIDE SEQUENCE</scope>
    <source>
        <strain evidence="2">CBS 232.78</strain>
    </source>
</reference>
<organism evidence="2 3">
    <name type="scientific">Podospora didyma</name>
    <dbReference type="NCBI Taxonomy" id="330526"/>
    <lineage>
        <taxon>Eukaryota</taxon>
        <taxon>Fungi</taxon>
        <taxon>Dikarya</taxon>
        <taxon>Ascomycota</taxon>
        <taxon>Pezizomycotina</taxon>
        <taxon>Sordariomycetes</taxon>
        <taxon>Sordariomycetidae</taxon>
        <taxon>Sordariales</taxon>
        <taxon>Podosporaceae</taxon>
        <taxon>Podospora</taxon>
    </lineage>
</organism>
<dbReference type="EMBL" id="JAULSW010000003">
    <property type="protein sequence ID" value="KAK3387763.1"/>
    <property type="molecule type" value="Genomic_DNA"/>
</dbReference>
<dbReference type="PROSITE" id="PS51257">
    <property type="entry name" value="PROKAR_LIPOPROTEIN"/>
    <property type="match status" value="1"/>
</dbReference>
<protein>
    <submittedName>
        <fullName evidence="2">Uncharacterized protein</fullName>
    </submittedName>
</protein>
<reference evidence="2" key="1">
    <citation type="journal article" date="2023" name="Mol. Phylogenet. Evol.">
        <title>Genome-scale phylogeny and comparative genomics of the fungal order Sordariales.</title>
        <authorList>
            <person name="Hensen N."/>
            <person name="Bonometti L."/>
            <person name="Westerberg I."/>
            <person name="Brannstrom I.O."/>
            <person name="Guillou S."/>
            <person name="Cros-Aarteil S."/>
            <person name="Calhoun S."/>
            <person name="Haridas S."/>
            <person name="Kuo A."/>
            <person name="Mondo S."/>
            <person name="Pangilinan J."/>
            <person name="Riley R."/>
            <person name="LaButti K."/>
            <person name="Andreopoulos B."/>
            <person name="Lipzen A."/>
            <person name="Chen C."/>
            <person name="Yan M."/>
            <person name="Daum C."/>
            <person name="Ng V."/>
            <person name="Clum A."/>
            <person name="Steindorff A."/>
            <person name="Ohm R.A."/>
            <person name="Martin F."/>
            <person name="Silar P."/>
            <person name="Natvig D.O."/>
            <person name="Lalanne C."/>
            <person name="Gautier V."/>
            <person name="Ament-Velasquez S.L."/>
            <person name="Kruys A."/>
            <person name="Hutchinson M.I."/>
            <person name="Powell A.J."/>
            <person name="Barry K."/>
            <person name="Miller A.N."/>
            <person name="Grigoriev I.V."/>
            <person name="Debuchy R."/>
            <person name="Gladieux P."/>
            <person name="Hiltunen Thoren M."/>
            <person name="Johannesson H."/>
        </authorList>
    </citation>
    <scope>NUCLEOTIDE SEQUENCE</scope>
    <source>
        <strain evidence="2">CBS 232.78</strain>
    </source>
</reference>
<feature type="signal peptide" evidence="1">
    <location>
        <begin position="1"/>
        <end position="23"/>
    </location>
</feature>
<evidence type="ECO:0000313" key="2">
    <source>
        <dbReference type="EMBL" id="KAK3387763.1"/>
    </source>
</evidence>
<gene>
    <name evidence="2" type="ORF">B0H63DRAFT_470873</name>
</gene>
<name>A0AAE0NU44_9PEZI</name>
<keyword evidence="3" id="KW-1185">Reference proteome</keyword>
<comment type="caution">
    <text evidence="2">The sequence shown here is derived from an EMBL/GenBank/DDBJ whole genome shotgun (WGS) entry which is preliminary data.</text>
</comment>
<proteinExistence type="predicted"/>
<evidence type="ECO:0000313" key="3">
    <source>
        <dbReference type="Proteomes" id="UP001285441"/>
    </source>
</evidence>